<dbReference type="PANTHER" id="PTHR21015:SF22">
    <property type="entry name" value="GLYCOSYLTRANSFERASE"/>
    <property type="match status" value="1"/>
</dbReference>
<dbReference type="NCBIfam" id="TIGR01133">
    <property type="entry name" value="murG"/>
    <property type="match status" value="1"/>
</dbReference>
<dbReference type="GO" id="GO:0050511">
    <property type="term" value="F:undecaprenyldiphospho-muramoylpentapeptide beta-N-acetylglucosaminyltransferase activity"/>
    <property type="evidence" value="ECO:0007669"/>
    <property type="project" value="UniProtKB-UniRule"/>
</dbReference>
<dbReference type="SUPFAM" id="SSF53756">
    <property type="entry name" value="UDP-Glycosyltransferase/glycogen phosphorylase"/>
    <property type="match status" value="1"/>
</dbReference>
<proteinExistence type="inferred from homology"/>
<reference evidence="13" key="2">
    <citation type="submission" date="2023-01" db="EMBL/GenBank/DDBJ databases">
        <authorList>
            <person name="Sun Q."/>
            <person name="Evtushenko L."/>
        </authorList>
    </citation>
    <scope>NUCLEOTIDE SEQUENCE</scope>
    <source>
        <strain evidence="13">VKM B-2347</strain>
    </source>
</reference>
<evidence type="ECO:0000256" key="9">
    <source>
        <dbReference type="ARBA" id="ARBA00023316"/>
    </source>
</evidence>
<evidence type="ECO:0000313" key="13">
    <source>
        <dbReference type="EMBL" id="GLK66845.1"/>
    </source>
</evidence>
<comment type="catalytic activity">
    <reaction evidence="10">
        <text>di-trans,octa-cis-undecaprenyl diphospho-N-acetyl-alpha-D-muramoyl-L-alanyl-D-glutamyl-meso-2,6-diaminopimeloyl-D-alanyl-D-alanine + UDP-N-acetyl-alpha-D-glucosamine = di-trans,octa-cis-undecaprenyl diphospho-[N-acetyl-alpha-D-glucosaminyl-(1-&gt;4)]-N-acetyl-alpha-D-muramoyl-L-alanyl-D-glutamyl-meso-2,6-diaminopimeloyl-D-alanyl-D-alanine + UDP + H(+)</text>
        <dbReference type="Rhea" id="RHEA:31227"/>
        <dbReference type="ChEBI" id="CHEBI:15378"/>
        <dbReference type="ChEBI" id="CHEBI:57705"/>
        <dbReference type="ChEBI" id="CHEBI:58223"/>
        <dbReference type="ChEBI" id="CHEBI:61387"/>
        <dbReference type="ChEBI" id="CHEBI:61388"/>
        <dbReference type="EC" id="2.4.1.227"/>
    </reaction>
</comment>
<evidence type="ECO:0000256" key="6">
    <source>
        <dbReference type="ARBA" id="ARBA00022984"/>
    </source>
</evidence>
<comment type="pathway">
    <text evidence="10">Cell wall biogenesis; peptidoglycan biosynthesis.</text>
</comment>
<feature type="domain" description="Glycosyltransferase family 28 N-terminal" evidence="11">
    <location>
        <begin position="7"/>
        <end position="142"/>
    </location>
</feature>
<dbReference type="GO" id="GO:0005886">
    <property type="term" value="C:plasma membrane"/>
    <property type="evidence" value="ECO:0007669"/>
    <property type="project" value="UniProtKB-SubCell"/>
</dbReference>
<evidence type="ECO:0000259" key="12">
    <source>
        <dbReference type="Pfam" id="PF04101"/>
    </source>
</evidence>
<evidence type="ECO:0000256" key="1">
    <source>
        <dbReference type="ARBA" id="ARBA00022475"/>
    </source>
</evidence>
<dbReference type="GO" id="GO:0051301">
    <property type="term" value="P:cell division"/>
    <property type="evidence" value="ECO:0007669"/>
    <property type="project" value="UniProtKB-KW"/>
</dbReference>
<evidence type="ECO:0000313" key="14">
    <source>
        <dbReference type="Proteomes" id="UP001143372"/>
    </source>
</evidence>
<evidence type="ECO:0000256" key="8">
    <source>
        <dbReference type="ARBA" id="ARBA00023306"/>
    </source>
</evidence>
<keyword evidence="2 10" id="KW-0132">Cell division</keyword>
<feature type="binding site" evidence="10">
    <location>
        <position position="166"/>
    </location>
    <ligand>
        <name>UDP-N-acetyl-alpha-D-glucosamine</name>
        <dbReference type="ChEBI" id="CHEBI:57705"/>
    </ligand>
</feature>
<dbReference type="Proteomes" id="UP001143372">
    <property type="component" value="Unassembled WGS sequence"/>
</dbReference>
<reference evidence="13" key="1">
    <citation type="journal article" date="2014" name="Int. J. Syst. Evol. Microbiol.">
        <title>Complete genome sequence of Corynebacterium casei LMG S-19264T (=DSM 44701T), isolated from a smear-ripened cheese.</title>
        <authorList>
            <consortium name="US DOE Joint Genome Institute (JGI-PGF)"/>
            <person name="Walter F."/>
            <person name="Albersmeier A."/>
            <person name="Kalinowski J."/>
            <person name="Ruckert C."/>
        </authorList>
    </citation>
    <scope>NUCLEOTIDE SEQUENCE</scope>
    <source>
        <strain evidence="13">VKM B-2347</strain>
    </source>
</reference>
<dbReference type="PANTHER" id="PTHR21015">
    <property type="entry name" value="UDP-N-ACETYLGLUCOSAMINE--N-ACETYLMURAMYL-(PENTAPEPTIDE) PYROPHOSPHORYL-UNDECAPRENOL N-ACETYLGLUCOSAMINE TRANSFERASE 1"/>
    <property type="match status" value="1"/>
</dbReference>
<keyword evidence="6 10" id="KW-0573">Peptidoglycan synthesis</keyword>
<name>A0A9W6J055_9HYPH</name>
<feature type="binding site" evidence="10">
    <location>
        <position position="125"/>
    </location>
    <ligand>
        <name>UDP-N-acetyl-alpha-D-glucosamine</name>
        <dbReference type="ChEBI" id="CHEBI:57705"/>
    </ligand>
</feature>
<feature type="binding site" evidence="10">
    <location>
        <position position="295"/>
    </location>
    <ligand>
        <name>UDP-N-acetyl-alpha-D-glucosamine</name>
        <dbReference type="ChEBI" id="CHEBI:57705"/>
    </ligand>
</feature>
<dbReference type="Gene3D" id="3.40.50.2000">
    <property type="entry name" value="Glycogen Phosphorylase B"/>
    <property type="match status" value="2"/>
</dbReference>
<feature type="binding site" evidence="10">
    <location>
        <position position="194"/>
    </location>
    <ligand>
        <name>UDP-N-acetyl-alpha-D-glucosamine</name>
        <dbReference type="ChEBI" id="CHEBI:57705"/>
    </ligand>
</feature>
<gene>
    <name evidence="10 13" type="primary">murG</name>
    <name evidence="13" type="ORF">GCM10008179_04830</name>
</gene>
<comment type="function">
    <text evidence="10">Cell wall formation. Catalyzes the transfer of a GlcNAc subunit on undecaprenyl-pyrophosphoryl-MurNAc-pentapeptide (lipid intermediate I) to form undecaprenyl-pyrophosphoryl-MurNAc-(pentapeptide)GlcNAc (lipid intermediate II).</text>
</comment>
<dbReference type="CDD" id="cd03785">
    <property type="entry name" value="GT28_MurG"/>
    <property type="match status" value="1"/>
</dbReference>
<dbReference type="GO" id="GO:0009252">
    <property type="term" value="P:peptidoglycan biosynthetic process"/>
    <property type="evidence" value="ECO:0007669"/>
    <property type="project" value="UniProtKB-UniRule"/>
</dbReference>
<evidence type="ECO:0000256" key="7">
    <source>
        <dbReference type="ARBA" id="ARBA00023136"/>
    </source>
</evidence>
<dbReference type="InterPro" id="IPR007235">
    <property type="entry name" value="Glyco_trans_28_C"/>
</dbReference>
<comment type="subcellular location">
    <subcellularLocation>
        <location evidence="10">Cell membrane</location>
        <topology evidence="10">Peripheral membrane protein</topology>
        <orientation evidence="10">Cytoplasmic side</orientation>
    </subcellularLocation>
</comment>
<dbReference type="InterPro" id="IPR004276">
    <property type="entry name" value="GlycoTrans_28_N"/>
</dbReference>
<keyword evidence="14" id="KW-1185">Reference proteome</keyword>
<keyword evidence="9 10" id="KW-0961">Cell wall biogenesis/degradation</keyword>
<comment type="caution">
    <text evidence="10">Lacks conserved residue(s) required for the propagation of feature annotation.</text>
</comment>
<evidence type="ECO:0000259" key="11">
    <source>
        <dbReference type="Pfam" id="PF03033"/>
    </source>
</evidence>
<dbReference type="EC" id="2.4.1.227" evidence="10"/>
<dbReference type="GO" id="GO:0005975">
    <property type="term" value="P:carbohydrate metabolic process"/>
    <property type="evidence" value="ECO:0007669"/>
    <property type="project" value="InterPro"/>
</dbReference>
<evidence type="ECO:0000256" key="10">
    <source>
        <dbReference type="HAMAP-Rule" id="MF_00033"/>
    </source>
</evidence>
<organism evidence="13 14">
    <name type="scientific">Hansschlegelia plantiphila</name>
    <dbReference type="NCBI Taxonomy" id="374655"/>
    <lineage>
        <taxon>Bacteria</taxon>
        <taxon>Pseudomonadati</taxon>
        <taxon>Pseudomonadota</taxon>
        <taxon>Alphaproteobacteria</taxon>
        <taxon>Hyphomicrobiales</taxon>
        <taxon>Methylopilaceae</taxon>
        <taxon>Hansschlegelia</taxon>
    </lineage>
</organism>
<comment type="caution">
    <text evidence="13">The sequence shown here is derived from an EMBL/GenBank/DDBJ whole genome shotgun (WGS) entry which is preliminary data.</text>
</comment>
<keyword evidence="4 10" id="KW-0808">Transferase</keyword>
<sequence length="377" mass="38986">MTVERPILLAAGGTGGHLFPAEALAVELARRGVAVELITDERALAYAGHFPARAVHAAPADTLRGGGLKAYAKLAATLARGVVGSLRVLRRVNPAAVVGFGGYPTFPPLVAAWILRIPVVLHEQNAVMGRANRMLAKLASAIGAGFPSVAHLPKGAPATHVGNPVRPQVLSASGVPYHAPTAGQAVRLLVFGGSQGARIMSEVVPAAVALLPRELRERLHVTQQARPEDIEEVRRAYDEAGVEAELSSFFGDMPMRMALAHFVIARAGASTVAELAVIGRPSILVPLPHALDNDQLANANALALAGGAVVTAQDRFTPQALADDLNARLADPQALEAAAEAAKRVGAPDAASRLADVVLAAAKGRASARTPVSTPVF</sequence>
<protein>
    <recommendedName>
        <fullName evidence="10">UDP-N-acetylglucosamine--N-acetylmuramyl-(pentapeptide) pyrophosphoryl-undecaprenol N-acetylglucosamine transferase</fullName>
        <ecNumber evidence="10">2.4.1.227</ecNumber>
    </recommendedName>
    <alternativeName>
        <fullName evidence="10">Undecaprenyl-PP-MurNAc-pentapeptide-UDPGlcNAc GlcNAc transferase</fullName>
    </alternativeName>
</protein>
<keyword evidence="1 10" id="KW-1003">Cell membrane</keyword>
<dbReference type="GO" id="GO:0071555">
    <property type="term" value="P:cell wall organization"/>
    <property type="evidence" value="ECO:0007669"/>
    <property type="project" value="UniProtKB-KW"/>
</dbReference>
<feature type="domain" description="Glycosyl transferase family 28 C-terminal" evidence="12">
    <location>
        <begin position="188"/>
        <end position="354"/>
    </location>
</feature>
<evidence type="ECO:0000256" key="3">
    <source>
        <dbReference type="ARBA" id="ARBA00022676"/>
    </source>
</evidence>
<dbReference type="EMBL" id="BSFI01000002">
    <property type="protein sequence ID" value="GLK66845.1"/>
    <property type="molecule type" value="Genomic_DNA"/>
</dbReference>
<keyword evidence="8 10" id="KW-0131">Cell cycle</keyword>
<keyword evidence="7 10" id="KW-0472">Membrane</keyword>
<keyword evidence="3 10" id="KW-0328">Glycosyltransferase</keyword>
<dbReference type="AlphaFoldDB" id="A0A9W6J055"/>
<comment type="similarity">
    <text evidence="10">Belongs to the glycosyltransferase 28 family. MurG subfamily.</text>
</comment>
<accession>A0A9W6J055</accession>
<keyword evidence="5 10" id="KW-0133">Cell shape</keyword>
<dbReference type="InterPro" id="IPR006009">
    <property type="entry name" value="GlcNAc_MurG"/>
</dbReference>
<feature type="binding site" evidence="10">
    <location>
        <begin position="14"/>
        <end position="16"/>
    </location>
    <ligand>
        <name>UDP-N-acetyl-alpha-D-glucosamine</name>
        <dbReference type="ChEBI" id="CHEBI:57705"/>
    </ligand>
</feature>
<evidence type="ECO:0000256" key="4">
    <source>
        <dbReference type="ARBA" id="ARBA00022679"/>
    </source>
</evidence>
<dbReference type="HAMAP" id="MF_00033">
    <property type="entry name" value="MurG"/>
    <property type="match status" value="1"/>
</dbReference>
<dbReference type="GO" id="GO:0008360">
    <property type="term" value="P:regulation of cell shape"/>
    <property type="evidence" value="ECO:0007669"/>
    <property type="project" value="UniProtKB-KW"/>
</dbReference>
<dbReference type="Pfam" id="PF04101">
    <property type="entry name" value="Glyco_tran_28_C"/>
    <property type="match status" value="1"/>
</dbReference>
<dbReference type="Pfam" id="PF03033">
    <property type="entry name" value="Glyco_transf_28"/>
    <property type="match status" value="1"/>
</dbReference>
<dbReference type="RefSeq" id="WP_271167104.1">
    <property type="nucleotide sequence ID" value="NZ_BSFI01000002.1"/>
</dbReference>
<evidence type="ECO:0000256" key="5">
    <source>
        <dbReference type="ARBA" id="ARBA00022960"/>
    </source>
</evidence>
<evidence type="ECO:0000256" key="2">
    <source>
        <dbReference type="ARBA" id="ARBA00022618"/>
    </source>
</evidence>